<dbReference type="Gene3D" id="3.40.1350.10">
    <property type="match status" value="1"/>
</dbReference>
<gene>
    <name evidence="3" type="ORF">Ato02nite_074220</name>
</gene>
<reference evidence="3 4" key="1">
    <citation type="submission" date="2021-03" db="EMBL/GenBank/DDBJ databases">
        <title>Whole genome shotgun sequence of Actinoplanes toevensis NBRC 105298.</title>
        <authorList>
            <person name="Komaki H."/>
            <person name="Tamura T."/>
        </authorList>
    </citation>
    <scope>NUCLEOTIDE SEQUENCE [LARGE SCALE GENOMIC DNA]</scope>
    <source>
        <strain evidence="3 4">NBRC 105298</strain>
    </source>
</reference>
<dbReference type="RefSeq" id="WP_213011329.1">
    <property type="nucleotide sequence ID" value="NZ_BOQN01000095.1"/>
</dbReference>
<dbReference type="EMBL" id="BOQN01000095">
    <property type="protein sequence ID" value="GIM95629.1"/>
    <property type="molecule type" value="Genomic_DNA"/>
</dbReference>
<sequence length="420" mass="46029">MTTPRQLIPFGALAQADLVLDAEYEGGTAGTTADDPLQRLLPVGNQGGFRYKGSVTHGDVRLVVLYTSGENPDWPDVLDEKTGLFTYYGDNRSPGGRLHETPRSGNIILRNAFAATHGDHNSRRGVPPFLLFAKAGPKGRNVIFRGLLAPGAATLAADDDLQAIWRSTSGQRFQNYRAAFTVLNTPAVERAWIEQILARQPLGDACPPAWAEWVHGRAYDTLVAPATKVIRSRVDQLPPHPGGKQILATIYQHFTGRWSDFEACAVEIWRMLAPNTGITTVTRASRDYGRDATGTYQLGPATDRIPLDFVLEAKCYGPDNSVGVKETSRLISRIRHRMFGVLVTTSYVHEQAYSEVREDQHPIVIICGRDIVDILRLKGYSTSVDVKAWLHSAFPLADTASAGHTGSGLSTQVHRDHPSP</sequence>
<name>A0A919W5J2_9ACTN</name>
<accession>A0A919W5J2</accession>
<dbReference type="Gene3D" id="2.30.280.20">
    <property type="match status" value="1"/>
</dbReference>
<dbReference type="Pfam" id="PF04471">
    <property type="entry name" value="Mrr_cat"/>
    <property type="match status" value="1"/>
</dbReference>
<organism evidence="3 4">
    <name type="scientific">Paractinoplanes toevensis</name>
    <dbReference type="NCBI Taxonomy" id="571911"/>
    <lineage>
        <taxon>Bacteria</taxon>
        <taxon>Bacillati</taxon>
        <taxon>Actinomycetota</taxon>
        <taxon>Actinomycetes</taxon>
        <taxon>Micromonosporales</taxon>
        <taxon>Micromonosporaceae</taxon>
        <taxon>Paractinoplanes</taxon>
    </lineage>
</organism>
<evidence type="ECO:0000313" key="4">
    <source>
        <dbReference type="Proteomes" id="UP000677082"/>
    </source>
</evidence>
<keyword evidence="3" id="KW-0540">Nuclease</keyword>
<feature type="domain" description="Restriction endonuclease AspBHI N-terminal" evidence="2">
    <location>
        <begin position="32"/>
        <end position="216"/>
    </location>
</feature>
<dbReference type="InterPro" id="IPR007560">
    <property type="entry name" value="Restrct_endonuc_IV_Mrr"/>
</dbReference>
<dbReference type="InterPro" id="IPR041409">
    <property type="entry name" value="RE_AspBHI_N"/>
</dbReference>
<dbReference type="GO" id="GO:0009307">
    <property type="term" value="P:DNA restriction-modification system"/>
    <property type="evidence" value="ECO:0007669"/>
    <property type="project" value="InterPro"/>
</dbReference>
<comment type="caution">
    <text evidence="3">The sequence shown here is derived from an EMBL/GenBank/DDBJ whole genome shotgun (WGS) entry which is preliminary data.</text>
</comment>
<dbReference type="AlphaFoldDB" id="A0A919W5J2"/>
<evidence type="ECO:0000259" key="2">
    <source>
        <dbReference type="Pfam" id="PF18062"/>
    </source>
</evidence>
<dbReference type="InterPro" id="IPR011856">
    <property type="entry name" value="tRNA_endonuc-like_dom_sf"/>
</dbReference>
<protein>
    <submittedName>
        <fullName evidence="3">Restriction endonuclease</fullName>
    </submittedName>
</protein>
<dbReference type="Pfam" id="PF18062">
    <property type="entry name" value="RE_AspBHI_N"/>
    <property type="match status" value="1"/>
</dbReference>
<feature type="domain" description="Restriction endonuclease type IV Mrr" evidence="1">
    <location>
        <begin position="258"/>
        <end position="374"/>
    </location>
</feature>
<keyword evidence="4" id="KW-1185">Reference proteome</keyword>
<keyword evidence="3" id="KW-0378">Hydrolase</keyword>
<dbReference type="Proteomes" id="UP000677082">
    <property type="component" value="Unassembled WGS sequence"/>
</dbReference>
<evidence type="ECO:0000259" key="1">
    <source>
        <dbReference type="Pfam" id="PF04471"/>
    </source>
</evidence>
<proteinExistence type="predicted"/>
<dbReference type="GO" id="GO:0003677">
    <property type="term" value="F:DNA binding"/>
    <property type="evidence" value="ECO:0007669"/>
    <property type="project" value="InterPro"/>
</dbReference>
<evidence type="ECO:0000313" key="3">
    <source>
        <dbReference type="EMBL" id="GIM95629.1"/>
    </source>
</evidence>
<keyword evidence="3" id="KW-0255">Endonuclease</keyword>
<dbReference type="GO" id="GO:0004519">
    <property type="term" value="F:endonuclease activity"/>
    <property type="evidence" value="ECO:0007669"/>
    <property type="project" value="UniProtKB-KW"/>
</dbReference>